<feature type="region of interest" description="Disordered" evidence="2">
    <location>
        <begin position="1"/>
        <end position="20"/>
    </location>
</feature>
<dbReference type="AlphaFoldDB" id="A0AA96WGP5"/>
<dbReference type="InterPro" id="IPR003790">
    <property type="entry name" value="GHL10"/>
</dbReference>
<evidence type="ECO:0000256" key="2">
    <source>
        <dbReference type="SAM" id="MobiDB-lite"/>
    </source>
</evidence>
<evidence type="ECO:0000259" key="3">
    <source>
        <dbReference type="Pfam" id="PF02638"/>
    </source>
</evidence>
<feature type="domain" description="Glycosyl hydrolase-like 10" evidence="3">
    <location>
        <begin position="124"/>
        <end position="280"/>
    </location>
</feature>
<dbReference type="EMBL" id="CP053586">
    <property type="protein sequence ID" value="WNZ24275.1"/>
    <property type="molecule type" value="Genomic_DNA"/>
</dbReference>
<evidence type="ECO:0000313" key="4">
    <source>
        <dbReference type="EMBL" id="WNZ24275.1"/>
    </source>
</evidence>
<name>A0AA96WGP5_9CYAN</name>
<dbReference type="PANTHER" id="PTHR43405">
    <property type="entry name" value="GLYCOSYL HYDROLASE DIGH"/>
    <property type="match status" value="1"/>
</dbReference>
<sequence length="510" mass="57328">MAVNKSRLASWLGTNQRRQKRQSHRGWSGVLLGWVSGSLLASMNQPAVAQTNAYCQLSAEEITQTSAVHQLALQGDQAAQQRYQTLVRQHAEQLQRCRSQTWPQKQAIWLRLYPCDAVDGVLEEVMDRIVSRGYNEVFLEVFYNGQVLLPAAQNSTRWPSVLRTPGYETRDLLAEAVRLGRERGLKVYAWMFTLNFGYSYSQSLETQSVLARNGQGATSLTSRAPEADGTTVNADELFIDPYHPQAKQDYAQLLQAILQRQPDGVLFDYIRYPKGTGSASVASRVQDLWIYGTAAQQALYQRALNQKGMELIQRFLTKGHVNSTDWSDLAARYPTEPIPLWQGLTPVNDAPISHWQNELWRLTVAHAIQGVLDFLAMATASVQQRGLKAGAVFFPEANQTVGQQGYDSRLQAWERFPHTIDWHPMAYATCADASCIVAQIQRVAAQAPSGTQIQPALAGSWGQTLNQHPPLEQQMQAIRQAFPQLQAVSHFAFSWQEPAFDHNRKFCQLR</sequence>
<dbReference type="InterPro" id="IPR052177">
    <property type="entry name" value="Divisome_Glycosyl_Hydrolase"/>
</dbReference>
<dbReference type="Gene3D" id="3.20.20.80">
    <property type="entry name" value="Glycosidases"/>
    <property type="match status" value="1"/>
</dbReference>
<evidence type="ECO:0000256" key="1">
    <source>
        <dbReference type="ARBA" id="ARBA00022729"/>
    </source>
</evidence>
<dbReference type="Pfam" id="PF02638">
    <property type="entry name" value="GHL10"/>
    <property type="match status" value="1"/>
</dbReference>
<dbReference type="PANTHER" id="PTHR43405:SF1">
    <property type="entry name" value="GLYCOSYL HYDROLASE DIGH"/>
    <property type="match status" value="1"/>
</dbReference>
<gene>
    <name evidence="4" type="ORF">HJG54_16370</name>
</gene>
<proteinExistence type="predicted"/>
<accession>A0AA96WGP5</accession>
<protein>
    <submittedName>
        <fullName evidence="4">Family 10 glycosylhydrolase</fullName>
    </submittedName>
</protein>
<organism evidence="4">
    <name type="scientific">Leptolyngbya sp. NK1-12</name>
    <dbReference type="NCBI Taxonomy" id="2547451"/>
    <lineage>
        <taxon>Bacteria</taxon>
        <taxon>Bacillati</taxon>
        <taxon>Cyanobacteriota</taxon>
        <taxon>Cyanophyceae</taxon>
        <taxon>Leptolyngbyales</taxon>
        <taxon>Leptolyngbyaceae</taxon>
        <taxon>Leptolyngbya group</taxon>
        <taxon>Leptolyngbya</taxon>
    </lineage>
</organism>
<keyword evidence="1" id="KW-0732">Signal</keyword>
<reference evidence="4" key="1">
    <citation type="submission" date="2020-05" db="EMBL/GenBank/DDBJ databases">
        <authorList>
            <person name="Zhu T."/>
            <person name="Keshari N."/>
            <person name="Lu X."/>
        </authorList>
    </citation>
    <scope>NUCLEOTIDE SEQUENCE</scope>
    <source>
        <strain evidence="4">NK1-12</strain>
    </source>
</reference>